<dbReference type="AlphaFoldDB" id="L0KUU8"/>
<feature type="transmembrane region" description="Helical" evidence="2">
    <location>
        <begin position="303"/>
        <end position="320"/>
    </location>
</feature>
<evidence type="ECO:0000256" key="2">
    <source>
        <dbReference type="SAM" id="Phobius"/>
    </source>
</evidence>
<evidence type="ECO:0000313" key="5">
    <source>
        <dbReference type="EMBL" id="AGB48465.1"/>
    </source>
</evidence>
<dbReference type="Proteomes" id="UP000010866">
    <property type="component" value="Chromosome"/>
</dbReference>
<organism evidence="5 6">
    <name type="scientific">Methanomethylovorans hollandica (strain DSM 15978 / NBRC 107637 / DMS1)</name>
    <dbReference type="NCBI Taxonomy" id="867904"/>
    <lineage>
        <taxon>Archaea</taxon>
        <taxon>Methanobacteriati</taxon>
        <taxon>Methanobacteriota</taxon>
        <taxon>Stenosarchaea group</taxon>
        <taxon>Methanomicrobia</taxon>
        <taxon>Methanosarcinales</taxon>
        <taxon>Methanosarcinaceae</taxon>
        <taxon>Methanomethylovorans</taxon>
    </lineage>
</organism>
<evidence type="ECO:0000256" key="1">
    <source>
        <dbReference type="ARBA" id="ARBA00022729"/>
    </source>
</evidence>
<dbReference type="OrthoDB" id="50312at2157"/>
<feature type="domain" description="DUF7490" evidence="4">
    <location>
        <begin position="35"/>
        <end position="139"/>
    </location>
</feature>
<keyword evidence="2" id="KW-0472">Membrane</keyword>
<dbReference type="PIRSF" id="PIRSF012886">
    <property type="entry name" value="UCP012886"/>
    <property type="match status" value="1"/>
</dbReference>
<name>L0KUU8_METHD</name>
<keyword evidence="2" id="KW-1133">Transmembrane helix</keyword>
<feature type="domain" description="DUF7490" evidence="4">
    <location>
        <begin position="152"/>
        <end position="252"/>
    </location>
</feature>
<keyword evidence="1" id="KW-0732">Signal</keyword>
<reference evidence="6" key="1">
    <citation type="submission" date="2012-02" db="EMBL/GenBank/DDBJ databases">
        <title>Complete sequence of chromosome of Methanomethylovorans hollandica DSM 15978.</title>
        <authorList>
            <person name="Lucas S."/>
            <person name="Copeland A."/>
            <person name="Lapidus A."/>
            <person name="Glavina del Rio T."/>
            <person name="Dalin E."/>
            <person name="Tice H."/>
            <person name="Bruce D."/>
            <person name="Goodwin L."/>
            <person name="Pitluck S."/>
            <person name="Peters L."/>
            <person name="Mikhailova N."/>
            <person name="Held B."/>
            <person name="Kyrpides N."/>
            <person name="Mavromatis K."/>
            <person name="Ivanova N."/>
            <person name="Brettin T."/>
            <person name="Detter J.C."/>
            <person name="Han C."/>
            <person name="Larimer F."/>
            <person name="Land M."/>
            <person name="Hauser L."/>
            <person name="Markowitz V."/>
            <person name="Cheng J.-F."/>
            <person name="Hugenholtz P."/>
            <person name="Woyke T."/>
            <person name="Wu D."/>
            <person name="Spring S."/>
            <person name="Schroeder M."/>
            <person name="Brambilla E."/>
            <person name="Klenk H.-P."/>
            <person name="Eisen J.A."/>
        </authorList>
    </citation>
    <scope>NUCLEOTIDE SEQUENCE [LARGE SCALE GENOMIC DNA]</scope>
    <source>
        <strain evidence="6">DSM 15978 / NBRC 107637 / DMS1</strain>
    </source>
</reference>
<dbReference type="InterPro" id="IPR055913">
    <property type="entry name" value="DUF7490"/>
</dbReference>
<keyword evidence="2" id="KW-0812">Transmembrane</keyword>
<dbReference type="STRING" id="867904.Metho_0178"/>
<dbReference type="EMBL" id="CP003362">
    <property type="protein sequence ID" value="AGB48465.1"/>
    <property type="molecule type" value="Genomic_DNA"/>
</dbReference>
<feature type="domain" description="PGF-CTERM archaeal protein-sorting signal" evidence="3">
    <location>
        <begin position="301"/>
        <end position="323"/>
    </location>
</feature>
<evidence type="ECO:0008006" key="7">
    <source>
        <dbReference type="Google" id="ProtNLM"/>
    </source>
</evidence>
<protein>
    <recommendedName>
        <fullName evidence="7">PGF-CTERM sorting domain-containing protein</fullName>
    </recommendedName>
</protein>
<sequence>MVNNIRIYFIAIFLLTLTIYSSGCIKNFEKESNIIITDTELSADKVTSSFVDINVTTYILHTSGVQKNDTSLQLKVFDSNTDFLKSRKATEIGPIKEGETASVSHSIRLPREGTYRVEFVLSDGNKTKSTAEIYLSGLERLKTDVQEIGIGIDSIDFLVRKVVGNNVVIESDVYLTNSGSNVSQDYKMLVKAREMDARLIADKVWATTGLIGPEETVVRSVNLTVPDNYNYVVEVLVWKDNVLVKRGEDYVQLNPQKVIDKNKTVESKDIVTSDFVVETPPSAPGETPAYETPYEEPEVGTPGFGSVLAIISLIAVFIIFRRRSV</sequence>
<dbReference type="KEGG" id="mhz:Metho_0178"/>
<evidence type="ECO:0000313" key="6">
    <source>
        <dbReference type="Proteomes" id="UP000010866"/>
    </source>
</evidence>
<accession>L0KUU8</accession>
<keyword evidence="6" id="KW-1185">Reference proteome</keyword>
<dbReference type="InterPro" id="IPR026371">
    <property type="entry name" value="PGF_CTERM"/>
</dbReference>
<dbReference type="InterPro" id="IPR016604">
    <property type="entry name" value="UCP012886"/>
</dbReference>
<dbReference type="GeneID" id="14408039"/>
<gene>
    <name evidence="5" type="ordered locus">Metho_0178</name>
</gene>
<evidence type="ECO:0000259" key="4">
    <source>
        <dbReference type="Pfam" id="PF24318"/>
    </source>
</evidence>
<dbReference type="HOGENOM" id="CLU_071219_0_0_2"/>
<dbReference type="RefSeq" id="WP_015323634.1">
    <property type="nucleotide sequence ID" value="NC_019977.1"/>
</dbReference>
<evidence type="ECO:0000259" key="3">
    <source>
        <dbReference type="Pfam" id="PF18204"/>
    </source>
</evidence>
<dbReference type="Pfam" id="PF24318">
    <property type="entry name" value="DUF7490"/>
    <property type="match status" value="2"/>
</dbReference>
<proteinExistence type="predicted"/>
<dbReference type="Pfam" id="PF18204">
    <property type="entry name" value="PGF-CTERM"/>
    <property type="match status" value="1"/>
</dbReference>